<comment type="caution">
    <text evidence="2">The sequence shown here is derived from an EMBL/GenBank/DDBJ whole genome shotgun (WGS) entry which is preliminary data.</text>
</comment>
<feature type="transmembrane region" description="Helical" evidence="1">
    <location>
        <begin position="54"/>
        <end position="76"/>
    </location>
</feature>
<keyword evidence="1" id="KW-1133">Transmembrane helix</keyword>
<dbReference type="Proteomes" id="UP000244450">
    <property type="component" value="Unassembled WGS sequence"/>
</dbReference>
<evidence type="ECO:0000313" key="3">
    <source>
        <dbReference type="Proteomes" id="UP000244450"/>
    </source>
</evidence>
<keyword evidence="1" id="KW-0812">Transmembrane</keyword>
<feature type="transmembrane region" description="Helical" evidence="1">
    <location>
        <begin position="27"/>
        <end position="48"/>
    </location>
</feature>
<evidence type="ECO:0000256" key="1">
    <source>
        <dbReference type="SAM" id="Phobius"/>
    </source>
</evidence>
<dbReference type="AlphaFoldDB" id="A0A2T7BL19"/>
<organism evidence="2 3">
    <name type="scientific">Chitinophaga parva</name>
    <dbReference type="NCBI Taxonomy" id="2169414"/>
    <lineage>
        <taxon>Bacteria</taxon>
        <taxon>Pseudomonadati</taxon>
        <taxon>Bacteroidota</taxon>
        <taxon>Chitinophagia</taxon>
        <taxon>Chitinophagales</taxon>
        <taxon>Chitinophagaceae</taxon>
        <taxon>Chitinophaga</taxon>
    </lineage>
</organism>
<gene>
    <name evidence="2" type="ORF">DCC81_02470</name>
</gene>
<name>A0A2T7BL19_9BACT</name>
<reference evidence="2 3" key="1">
    <citation type="submission" date="2018-04" db="EMBL/GenBank/DDBJ databases">
        <title>Chitinophaga fuyangensis sp. nov., isolated from soil in a chemical factory.</title>
        <authorList>
            <person name="Chen K."/>
        </authorList>
    </citation>
    <scope>NUCLEOTIDE SEQUENCE [LARGE SCALE GENOMIC DNA]</scope>
    <source>
        <strain evidence="2 3">LY-1</strain>
    </source>
</reference>
<evidence type="ECO:0000313" key="2">
    <source>
        <dbReference type="EMBL" id="PUZ28368.1"/>
    </source>
</evidence>
<dbReference type="RefSeq" id="WP_108685007.1">
    <property type="nucleotide sequence ID" value="NZ_QCYK01000001.1"/>
</dbReference>
<keyword evidence="1" id="KW-0472">Membrane</keyword>
<dbReference type="OrthoDB" id="673119at2"/>
<protein>
    <recommendedName>
        <fullName evidence="4">DUF4212 domain-containing protein</fullName>
    </recommendedName>
</protein>
<sequence>MPDTEEQRKEGIDMHLVRFFVKIMRTVFLGFFWMMLNVFFGLYLGWGLPEMAPTAYLIGFYLFFVASLAGYLVYVYRVWKDRFKKQ</sequence>
<accession>A0A2T7BL19</accession>
<dbReference type="EMBL" id="QCYK01000001">
    <property type="protein sequence ID" value="PUZ28368.1"/>
    <property type="molecule type" value="Genomic_DNA"/>
</dbReference>
<keyword evidence="3" id="KW-1185">Reference proteome</keyword>
<evidence type="ECO:0008006" key="4">
    <source>
        <dbReference type="Google" id="ProtNLM"/>
    </source>
</evidence>
<proteinExistence type="predicted"/>